<proteinExistence type="predicted"/>
<dbReference type="PROSITE" id="PS50297">
    <property type="entry name" value="ANK_REP_REGION"/>
    <property type="match status" value="2"/>
</dbReference>
<dbReference type="PANTHER" id="PTHR24166">
    <property type="entry name" value="ROLLING PEBBLES, ISOFORM B"/>
    <property type="match status" value="1"/>
</dbReference>
<gene>
    <name evidence="4" type="ORF">M427DRAFT_85273</name>
</gene>
<protein>
    <submittedName>
        <fullName evidence="4">Ankyrin</fullName>
    </submittedName>
</protein>
<evidence type="ECO:0000313" key="5">
    <source>
        <dbReference type="Proteomes" id="UP000070544"/>
    </source>
</evidence>
<feature type="non-terminal residue" evidence="4">
    <location>
        <position position="1"/>
    </location>
</feature>
<evidence type="ECO:0000256" key="1">
    <source>
        <dbReference type="ARBA" id="ARBA00022737"/>
    </source>
</evidence>
<evidence type="ECO:0000256" key="2">
    <source>
        <dbReference type="ARBA" id="ARBA00023043"/>
    </source>
</evidence>
<feature type="non-terminal residue" evidence="4">
    <location>
        <position position="109"/>
    </location>
</feature>
<dbReference type="OrthoDB" id="2151797at2759"/>
<feature type="repeat" description="ANK" evidence="3">
    <location>
        <begin position="85"/>
        <end position="109"/>
    </location>
</feature>
<dbReference type="Proteomes" id="UP000070544">
    <property type="component" value="Unassembled WGS sequence"/>
</dbReference>
<evidence type="ECO:0000313" key="4">
    <source>
        <dbReference type="EMBL" id="KXS09094.1"/>
    </source>
</evidence>
<sequence length="109" mass="11294">LEIAAYRGDHALAMLLLDRGAPGIDRALAAAAEKGYDETVSALLARGAKADSFSPIGESALVLACKNGHLEIVKMLLNHGADPYPGVAALHQAASGGHVDLVRELLQRG</sequence>
<keyword evidence="1" id="KW-0677">Repeat</keyword>
<evidence type="ECO:0000256" key="3">
    <source>
        <dbReference type="PROSITE-ProRule" id="PRU00023"/>
    </source>
</evidence>
<dbReference type="EMBL" id="KQ965891">
    <property type="protein sequence ID" value="KXS09094.1"/>
    <property type="molecule type" value="Genomic_DNA"/>
</dbReference>
<dbReference type="InterPro" id="IPR050889">
    <property type="entry name" value="Dendritic_Spine_Reg/Scaffold"/>
</dbReference>
<reference evidence="4 5" key="1">
    <citation type="journal article" date="2015" name="Genome Biol. Evol.">
        <title>Phylogenomic analyses indicate that early fungi evolved digesting cell walls of algal ancestors of land plants.</title>
        <authorList>
            <person name="Chang Y."/>
            <person name="Wang S."/>
            <person name="Sekimoto S."/>
            <person name="Aerts A.L."/>
            <person name="Choi C."/>
            <person name="Clum A."/>
            <person name="LaButti K.M."/>
            <person name="Lindquist E.A."/>
            <person name="Yee Ngan C."/>
            <person name="Ohm R.A."/>
            <person name="Salamov A.A."/>
            <person name="Grigoriev I.V."/>
            <person name="Spatafora J.W."/>
            <person name="Berbee M.L."/>
        </authorList>
    </citation>
    <scope>NUCLEOTIDE SEQUENCE [LARGE SCALE GENOMIC DNA]</scope>
    <source>
        <strain evidence="4 5">JEL478</strain>
    </source>
</reference>
<feature type="repeat" description="ANK" evidence="3">
    <location>
        <begin position="56"/>
        <end position="82"/>
    </location>
</feature>
<dbReference type="STRING" id="1344416.A0A138ZXA5"/>
<dbReference type="AlphaFoldDB" id="A0A138ZXA5"/>
<dbReference type="SMART" id="SM00248">
    <property type="entry name" value="ANK"/>
    <property type="match status" value="2"/>
</dbReference>
<dbReference type="Pfam" id="PF12796">
    <property type="entry name" value="Ank_2"/>
    <property type="match status" value="1"/>
</dbReference>
<dbReference type="SUPFAM" id="SSF48403">
    <property type="entry name" value="Ankyrin repeat"/>
    <property type="match status" value="1"/>
</dbReference>
<dbReference type="PROSITE" id="PS50088">
    <property type="entry name" value="ANK_REPEAT"/>
    <property type="match status" value="2"/>
</dbReference>
<name>A0A138ZXA5_GONPJ</name>
<organism evidence="4 5">
    <name type="scientific">Gonapodya prolifera (strain JEL478)</name>
    <name type="common">Monoblepharis prolifera</name>
    <dbReference type="NCBI Taxonomy" id="1344416"/>
    <lineage>
        <taxon>Eukaryota</taxon>
        <taxon>Fungi</taxon>
        <taxon>Fungi incertae sedis</taxon>
        <taxon>Chytridiomycota</taxon>
        <taxon>Chytridiomycota incertae sedis</taxon>
        <taxon>Monoblepharidomycetes</taxon>
        <taxon>Monoblepharidales</taxon>
        <taxon>Gonapodyaceae</taxon>
        <taxon>Gonapodya</taxon>
    </lineage>
</organism>
<keyword evidence="5" id="KW-1185">Reference proteome</keyword>
<dbReference type="Gene3D" id="1.25.40.20">
    <property type="entry name" value="Ankyrin repeat-containing domain"/>
    <property type="match status" value="1"/>
</dbReference>
<keyword evidence="2 3" id="KW-0040">ANK repeat</keyword>
<dbReference type="PANTHER" id="PTHR24166:SF48">
    <property type="entry name" value="PROTEIN VAPYRIN"/>
    <property type="match status" value="1"/>
</dbReference>
<accession>A0A138ZXA5</accession>
<dbReference type="InterPro" id="IPR002110">
    <property type="entry name" value="Ankyrin_rpt"/>
</dbReference>
<dbReference type="InterPro" id="IPR036770">
    <property type="entry name" value="Ankyrin_rpt-contain_sf"/>
</dbReference>